<keyword evidence="2" id="KW-0732">Signal</keyword>
<reference evidence="3" key="1">
    <citation type="submission" date="2017-05" db="EMBL/GenBank/DDBJ databases">
        <authorList>
            <person name="Imhoff J.F."/>
            <person name="Rahn T."/>
            <person name="Kuenzel S."/>
            <person name="Neulinger S.C."/>
        </authorList>
    </citation>
    <scope>NUCLEOTIDE SEQUENCE</scope>
    <source>
        <strain evidence="3">LMG 28126</strain>
    </source>
</reference>
<evidence type="ECO:0000313" key="3">
    <source>
        <dbReference type="EMBL" id="MBK5927548.1"/>
    </source>
</evidence>
<reference evidence="3" key="2">
    <citation type="journal article" date="2020" name="Microorganisms">
        <title>Osmotic Adaptation and Compatible Solute Biosynthesis of Phototrophic Bacteria as Revealed from Genome Analyses.</title>
        <authorList>
            <person name="Imhoff J.F."/>
            <person name="Rahn T."/>
            <person name="Kunzel S."/>
            <person name="Keller A."/>
            <person name="Neulinger S.C."/>
        </authorList>
    </citation>
    <scope>NUCLEOTIDE SEQUENCE</scope>
    <source>
        <strain evidence="3">LMG 28126</strain>
    </source>
</reference>
<organism evidence="3 4">
    <name type="scientific">Rhodobaculum claviforme</name>
    <dbReference type="NCBI Taxonomy" id="1549854"/>
    <lineage>
        <taxon>Bacteria</taxon>
        <taxon>Pseudomonadati</taxon>
        <taxon>Pseudomonadota</taxon>
        <taxon>Alphaproteobacteria</taxon>
        <taxon>Rhodobacterales</taxon>
        <taxon>Paracoccaceae</taxon>
        <taxon>Rhodobaculum</taxon>
    </lineage>
</organism>
<dbReference type="Pfam" id="PF08905">
    <property type="entry name" value="DUF1850"/>
    <property type="match status" value="1"/>
</dbReference>
<feature type="non-terminal residue" evidence="3">
    <location>
        <position position="132"/>
    </location>
</feature>
<dbReference type="EMBL" id="NHSD01000258">
    <property type="protein sequence ID" value="MBK5927548.1"/>
    <property type="molecule type" value="Genomic_DNA"/>
</dbReference>
<feature type="signal peptide" evidence="2">
    <location>
        <begin position="1"/>
        <end position="22"/>
    </location>
</feature>
<evidence type="ECO:0000313" key="4">
    <source>
        <dbReference type="Proteomes" id="UP000706333"/>
    </source>
</evidence>
<feature type="region of interest" description="Disordered" evidence="1">
    <location>
        <begin position="69"/>
        <end position="96"/>
    </location>
</feature>
<sequence length="132" mass="13783">MAAGRRAVLAVLLATLAAPAAACPAVAVVRLADGAEVARLPAPHGFALRHIHSVTLTEVEARYTLAPDGTLRQTEERATDPGPGMDHTAPMRTEGGALVTPLDRPVARLVLRAAPAWDNRLIAGATTLDLTR</sequence>
<dbReference type="AlphaFoldDB" id="A0A934TL00"/>
<dbReference type="InterPro" id="IPR015001">
    <property type="entry name" value="DUF1850"/>
</dbReference>
<proteinExistence type="predicted"/>
<protein>
    <recommendedName>
        <fullName evidence="5">DUF1850 domain-containing protein</fullName>
    </recommendedName>
</protein>
<gene>
    <name evidence="3" type="ORF">CCR87_09455</name>
</gene>
<keyword evidence="4" id="KW-1185">Reference proteome</keyword>
<accession>A0A934TL00</accession>
<dbReference type="RefSeq" id="WP_201157309.1">
    <property type="nucleotide sequence ID" value="NZ_NHSD01000258.1"/>
</dbReference>
<evidence type="ECO:0008006" key="5">
    <source>
        <dbReference type="Google" id="ProtNLM"/>
    </source>
</evidence>
<evidence type="ECO:0000256" key="1">
    <source>
        <dbReference type="SAM" id="MobiDB-lite"/>
    </source>
</evidence>
<dbReference type="Proteomes" id="UP000706333">
    <property type="component" value="Unassembled WGS sequence"/>
</dbReference>
<name>A0A934TL00_9RHOB</name>
<comment type="caution">
    <text evidence="3">The sequence shown here is derived from an EMBL/GenBank/DDBJ whole genome shotgun (WGS) entry which is preliminary data.</text>
</comment>
<feature type="chain" id="PRO_5037464103" description="DUF1850 domain-containing protein" evidence="2">
    <location>
        <begin position="23"/>
        <end position="132"/>
    </location>
</feature>
<evidence type="ECO:0000256" key="2">
    <source>
        <dbReference type="SAM" id="SignalP"/>
    </source>
</evidence>